<gene>
    <name evidence="1" type="ORF">F4820DRAFT_457708</name>
</gene>
<keyword evidence="2" id="KW-1185">Reference proteome</keyword>
<reference evidence="1 2" key="1">
    <citation type="journal article" date="2022" name="New Phytol.">
        <title>Ecological generalism drives hyperdiversity of secondary metabolite gene clusters in xylarialean endophytes.</title>
        <authorList>
            <person name="Franco M.E.E."/>
            <person name="Wisecaver J.H."/>
            <person name="Arnold A.E."/>
            <person name="Ju Y.M."/>
            <person name="Slot J.C."/>
            <person name="Ahrendt S."/>
            <person name="Moore L.P."/>
            <person name="Eastman K.E."/>
            <person name="Scott K."/>
            <person name="Konkel Z."/>
            <person name="Mondo S.J."/>
            <person name="Kuo A."/>
            <person name="Hayes R.D."/>
            <person name="Haridas S."/>
            <person name="Andreopoulos B."/>
            <person name="Riley R."/>
            <person name="LaButti K."/>
            <person name="Pangilinan J."/>
            <person name="Lipzen A."/>
            <person name="Amirebrahimi M."/>
            <person name="Yan J."/>
            <person name="Adam C."/>
            <person name="Keymanesh K."/>
            <person name="Ng V."/>
            <person name="Louie K."/>
            <person name="Northen T."/>
            <person name="Drula E."/>
            <person name="Henrissat B."/>
            <person name="Hsieh H.M."/>
            <person name="Youens-Clark K."/>
            <person name="Lutzoni F."/>
            <person name="Miadlikowska J."/>
            <person name="Eastwood D.C."/>
            <person name="Hamelin R.C."/>
            <person name="Grigoriev I.V."/>
            <person name="U'Ren J.M."/>
        </authorList>
    </citation>
    <scope>NUCLEOTIDE SEQUENCE [LARGE SCALE GENOMIC DNA]</scope>
    <source>
        <strain evidence="1 2">CBS 119005</strain>
    </source>
</reference>
<accession>A0ACB9Z366</accession>
<organism evidence="1 2">
    <name type="scientific">Hypoxylon rubiginosum</name>
    <dbReference type="NCBI Taxonomy" id="110542"/>
    <lineage>
        <taxon>Eukaryota</taxon>
        <taxon>Fungi</taxon>
        <taxon>Dikarya</taxon>
        <taxon>Ascomycota</taxon>
        <taxon>Pezizomycotina</taxon>
        <taxon>Sordariomycetes</taxon>
        <taxon>Xylariomycetidae</taxon>
        <taxon>Xylariales</taxon>
        <taxon>Hypoxylaceae</taxon>
        <taxon>Hypoxylon</taxon>
    </lineage>
</organism>
<dbReference type="Proteomes" id="UP001497700">
    <property type="component" value="Unassembled WGS sequence"/>
</dbReference>
<protein>
    <submittedName>
        <fullName evidence="1">Cytochrome P450</fullName>
    </submittedName>
</protein>
<evidence type="ECO:0000313" key="1">
    <source>
        <dbReference type="EMBL" id="KAI4866152.1"/>
    </source>
</evidence>
<proteinExistence type="predicted"/>
<evidence type="ECO:0000313" key="2">
    <source>
        <dbReference type="Proteomes" id="UP001497700"/>
    </source>
</evidence>
<name>A0ACB9Z366_9PEZI</name>
<dbReference type="EMBL" id="MU393462">
    <property type="protein sequence ID" value="KAI4866152.1"/>
    <property type="molecule type" value="Genomic_DNA"/>
</dbReference>
<sequence>MALLTILFTAGVLLCTSLGYLVRTVYTHRRKINELRKRGVPMPKEWSWITGHLLVLQKYVDGIPPDAAVAFAMRDLSQEYADTELFLVDFWPVYPALFTVFGPGAIDKICNKYNLPKTITGAKSMNPVTGGPSLISMNGDEWKYWRSLFNPGFSTGAMLNNVPHIVDSVLVFREKLIESIGKGMFSLDEFTTKLTMEVILKVTLDDSSNYQRAPHILPTALGRILSWHSFWDPRILLHPLRPFVQKYNGYVIDTYIRKELEKRLLEIRASRSSTISNGKPKAIKSVVTLALEAYLDEGENVLDERFAKFAASQIRLFLFAGTDTTASILVYIYHMLAKHPDWLKKLREEHDEVFGRDPANATGLLKDTPSLLNSCKLTLAFIKETLRLYAPAGTMRGGLPGVTVTDLQGNEQPMDYTAANVLHQALHLNPRVWPRAHDFLPERFLVGPEHELHPDPASYRPFEQGPRNCIGQTLVYNELRIAVILTCRDLEIRDAYDDFDAKRESQLGTWGRWKRAVFGEPLKTLHGDRAYQTDSGGAHPVDGYPCYVKWAKDS</sequence>
<comment type="caution">
    <text evidence="1">The sequence shown here is derived from an EMBL/GenBank/DDBJ whole genome shotgun (WGS) entry which is preliminary data.</text>
</comment>